<organism evidence="1">
    <name type="scientific">Rhizophora mucronata</name>
    <name type="common">Asiatic mangrove</name>
    <dbReference type="NCBI Taxonomy" id="61149"/>
    <lineage>
        <taxon>Eukaryota</taxon>
        <taxon>Viridiplantae</taxon>
        <taxon>Streptophyta</taxon>
        <taxon>Embryophyta</taxon>
        <taxon>Tracheophyta</taxon>
        <taxon>Spermatophyta</taxon>
        <taxon>Magnoliopsida</taxon>
        <taxon>eudicotyledons</taxon>
        <taxon>Gunneridae</taxon>
        <taxon>Pentapetalae</taxon>
        <taxon>rosids</taxon>
        <taxon>fabids</taxon>
        <taxon>Malpighiales</taxon>
        <taxon>Rhizophoraceae</taxon>
        <taxon>Rhizophora</taxon>
    </lineage>
</organism>
<proteinExistence type="predicted"/>
<name>A0A2P2LG06_RHIMU</name>
<dbReference type="AlphaFoldDB" id="A0A2P2LG06"/>
<sequence length="67" mass="7788">MGQRRSLSHMGMRPFDSTLWDIYTTLMFLSELQVHGFLWRWILGVTSSGYHVTVPVAYTAWEPRRGG</sequence>
<evidence type="ECO:0000313" key="1">
    <source>
        <dbReference type="EMBL" id="MBX16908.1"/>
    </source>
</evidence>
<dbReference type="EMBL" id="GGEC01036424">
    <property type="protein sequence ID" value="MBX16908.1"/>
    <property type="molecule type" value="Transcribed_RNA"/>
</dbReference>
<accession>A0A2P2LG06</accession>
<reference evidence="1" key="1">
    <citation type="submission" date="2018-02" db="EMBL/GenBank/DDBJ databases">
        <title>Rhizophora mucronata_Transcriptome.</title>
        <authorList>
            <person name="Meera S.P."/>
            <person name="Sreeshan A."/>
            <person name="Augustine A."/>
        </authorList>
    </citation>
    <scope>NUCLEOTIDE SEQUENCE</scope>
    <source>
        <tissue evidence="1">Leaf</tissue>
    </source>
</reference>
<protein>
    <submittedName>
        <fullName evidence="1">Uncharacterized protein MANES_02G109500</fullName>
    </submittedName>
</protein>